<dbReference type="Pfam" id="PF01467">
    <property type="entry name" value="CTP_transf_like"/>
    <property type="match status" value="1"/>
</dbReference>
<dbReference type="GO" id="GO:0005737">
    <property type="term" value="C:cytoplasm"/>
    <property type="evidence" value="ECO:0007669"/>
    <property type="project" value="UniProtKB-SubCell"/>
</dbReference>
<dbReference type="PANTHER" id="PTHR21342:SF1">
    <property type="entry name" value="PHOSPHOPANTETHEINE ADENYLYLTRANSFERASE"/>
    <property type="match status" value="1"/>
</dbReference>
<organism evidence="11 12">
    <name type="scientific">SAR86 cluster bacterium</name>
    <dbReference type="NCBI Taxonomy" id="2030880"/>
    <lineage>
        <taxon>Bacteria</taxon>
        <taxon>Pseudomonadati</taxon>
        <taxon>Pseudomonadota</taxon>
        <taxon>Gammaproteobacteria</taxon>
        <taxon>SAR86 cluster</taxon>
    </lineage>
</organism>
<reference evidence="11" key="1">
    <citation type="submission" date="2022-05" db="EMBL/GenBank/DDBJ databases">
        <title>Single-amplified genomics reveal most streamlined microbe among free-living bacteria.</title>
        <authorList>
            <person name="Roda-Garcia J."/>
            <person name="Haro-Moreno J.M."/>
            <person name="Rodriguez-Valera F."/>
            <person name="Almagro-Moreno S."/>
            <person name="Lopez-Perez M."/>
        </authorList>
    </citation>
    <scope>NUCLEOTIDE SEQUENCE</scope>
    <source>
        <strain evidence="11">TMED112-D2-2</strain>
    </source>
</reference>
<evidence type="ECO:0000259" key="10">
    <source>
        <dbReference type="Pfam" id="PF01467"/>
    </source>
</evidence>
<dbReference type="EC" id="2.7.7.3" evidence="9"/>
<feature type="binding site" evidence="9">
    <location>
        <begin position="10"/>
        <end position="11"/>
    </location>
    <ligand>
        <name>ATP</name>
        <dbReference type="ChEBI" id="CHEBI:30616"/>
    </ligand>
</feature>
<feature type="binding site" evidence="9">
    <location>
        <position position="42"/>
    </location>
    <ligand>
        <name>substrate</name>
    </ligand>
</feature>
<keyword evidence="12" id="KW-1185">Reference proteome</keyword>
<feature type="binding site" evidence="9">
    <location>
        <position position="89"/>
    </location>
    <ligand>
        <name>substrate</name>
    </ligand>
</feature>
<dbReference type="GO" id="GO:0004595">
    <property type="term" value="F:pantetheine-phosphate adenylyltransferase activity"/>
    <property type="evidence" value="ECO:0007669"/>
    <property type="project" value="UniProtKB-UniRule"/>
</dbReference>
<evidence type="ECO:0000256" key="7">
    <source>
        <dbReference type="ARBA" id="ARBA00022993"/>
    </source>
</evidence>
<dbReference type="GO" id="GO:0005524">
    <property type="term" value="F:ATP binding"/>
    <property type="evidence" value="ECO:0007669"/>
    <property type="project" value="UniProtKB-KW"/>
</dbReference>
<feature type="site" description="Transition state stabilizer" evidence="9">
    <location>
        <position position="18"/>
    </location>
</feature>
<feature type="binding site" evidence="9">
    <location>
        <position position="18"/>
    </location>
    <ligand>
        <name>ATP</name>
        <dbReference type="ChEBI" id="CHEBI:30616"/>
    </ligand>
</feature>
<sequence length="160" mass="18367">MKKIGMYPGSFDPMTKGHMDIVKKALTIFDEVVIAVLENSSKTMLFKPDERKKMIEEIYVNDERVRCISLGSKLTINLAEEISAQGIIRGLRAMSDFEYEFQIANINRSQNEKIESIFFTATDKFTYVSSSMVKEIALYKGKVEEFVDPVVQKELEKKFS</sequence>
<dbReference type="NCBIfam" id="TIGR01510">
    <property type="entry name" value="coaD_prev_kdtB"/>
    <property type="match status" value="1"/>
</dbReference>
<evidence type="ECO:0000256" key="5">
    <source>
        <dbReference type="ARBA" id="ARBA00022840"/>
    </source>
</evidence>
<evidence type="ECO:0000256" key="2">
    <source>
        <dbReference type="ARBA" id="ARBA00022679"/>
    </source>
</evidence>
<feature type="domain" description="Cytidyltransferase-like" evidence="10">
    <location>
        <begin position="6"/>
        <end position="135"/>
    </location>
</feature>
<feature type="binding site" evidence="9">
    <location>
        <position position="10"/>
    </location>
    <ligand>
        <name>substrate</name>
    </ligand>
</feature>
<feature type="binding site" evidence="9">
    <location>
        <position position="75"/>
    </location>
    <ligand>
        <name>substrate</name>
    </ligand>
</feature>
<keyword evidence="2 9" id="KW-0808">Transferase</keyword>
<keyword evidence="4 9" id="KW-0547">Nucleotide-binding</keyword>
<dbReference type="Proteomes" id="UP001056381">
    <property type="component" value="Chromosome"/>
</dbReference>
<comment type="subunit">
    <text evidence="9">Homohexamer.</text>
</comment>
<protein>
    <recommendedName>
        <fullName evidence="9">Phosphopantetheine adenylyltransferase</fullName>
        <ecNumber evidence="9">2.7.7.3</ecNumber>
    </recommendedName>
    <alternativeName>
        <fullName evidence="9">Dephospho-CoA pyrophosphorylase</fullName>
    </alternativeName>
    <alternativeName>
        <fullName evidence="9">Pantetheine-phosphate adenylyltransferase</fullName>
        <shortName evidence="9">PPAT</shortName>
    </alternativeName>
</protein>
<dbReference type="GO" id="GO:0015937">
    <property type="term" value="P:coenzyme A biosynthetic process"/>
    <property type="evidence" value="ECO:0007669"/>
    <property type="project" value="UniProtKB-UniRule"/>
</dbReference>
<dbReference type="EMBL" id="CP097966">
    <property type="protein sequence ID" value="URQ63277.1"/>
    <property type="molecule type" value="Genomic_DNA"/>
</dbReference>
<evidence type="ECO:0000256" key="4">
    <source>
        <dbReference type="ARBA" id="ARBA00022741"/>
    </source>
</evidence>
<dbReference type="PRINTS" id="PR01020">
    <property type="entry name" value="LPSBIOSNTHSS"/>
</dbReference>
<dbReference type="InterPro" id="IPR001980">
    <property type="entry name" value="PPAT"/>
</dbReference>
<evidence type="ECO:0000256" key="3">
    <source>
        <dbReference type="ARBA" id="ARBA00022695"/>
    </source>
</evidence>
<dbReference type="AlphaFoldDB" id="A0A9Q8U2U7"/>
<evidence type="ECO:0000256" key="1">
    <source>
        <dbReference type="ARBA" id="ARBA00022490"/>
    </source>
</evidence>
<feature type="binding site" evidence="9">
    <location>
        <position position="100"/>
    </location>
    <ligand>
        <name>ATP</name>
        <dbReference type="ChEBI" id="CHEBI:30616"/>
    </ligand>
</feature>
<name>A0A9Q8U2U7_9GAMM</name>
<comment type="cofactor">
    <cofactor evidence="9">
        <name>Mg(2+)</name>
        <dbReference type="ChEBI" id="CHEBI:18420"/>
    </cofactor>
</comment>
<proteinExistence type="inferred from homology"/>
<evidence type="ECO:0000313" key="11">
    <source>
        <dbReference type="EMBL" id="URQ63277.1"/>
    </source>
</evidence>
<evidence type="ECO:0000313" key="12">
    <source>
        <dbReference type="Proteomes" id="UP001056381"/>
    </source>
</evidence>
<dbReference type="Gene3D" id="3.40.50.620">
    <property type="entry name" value="HUPs"/>
    <property type="match status" value="1"/>
</dbReference>
<keyword evidence="5 9" id="KW-0067">ATP-binding</keyword>
<comment type="subcellular location">
    <subcellularLocation>
        <location evidence="9">Cytoplasm</location>
    </subcellularLocation>
</comment>
<comment type="function">
    <text evidence="9">Reversibly transfers an adenylyl group from ATP to 4'-phosphopantetheine, yielding dephospho-CoA (dPCoA) and pyrophosphate.</text>
</comment>
<dbReference type="NCBIfam" id="TIGR00125">
    <property type="entry name" value="cyt_tran_rel"/>
    <property type="match status" value="1"/>
</dbReference>
<dbReference type="InterPro" id="IPR004821">
    <property type="entry name" value="Cyt_trans-like"/>
</dbReference>
<dbReference type="CDD" id="cd02163">
    <property type="entry name" value="PPAT"/>
    <property type="match status" value="1"/>
</dbReference>
<keyword evidence="7 9" id="KW-0173">Coenzyme A biosynthesis</keyword>
<comment type="similarity">
    <text evidence="9">Belongs to the bacterial CoaD family.</text>
</comment>
<dbReference type="HAMAP" id="MF_00151">
    <property type="entry name" value="PPAT_bact"/>
    <property type="match status" value="1"/>
</dbReference>
<feature type="binding site" evidence="9">
    <location>
        <begin position="125"/>
        <end position="131"/>
    </location>
    <ligand>
        <name>ATP</name>
        <dbReference type="ChEBI" id="CHEBI:30616"/>
    </ligand>
</feature>
<evidence type="ECO:0000256" key="8">
    <source>
        <dbReference type="ARBA" id="ARBA00029346"/>
    </source>
</evidence>
<comment type="pathway">
    <text evidence="9">Cofactor biosynthesis; coenzyme A biosynthesis; CoA from (R)-pantothenate: step 4/5.</text>
</comment>
<dbReference type="SUPFAM" id="SSF52374">
    <property type="entry name" value="Nucleotidylyl transferase"/>
    <property type="match status" value="1"/>
</dbReference>
<keyword evidence="1 9" id="KW-0963">Cytoplasm</keyword>
<evidence type="ECO:0000256" key="9">
    <source>
        <dbReference type="HAMAP-Rule" id="MF_00151"/>
    </source>
</evidence>
<keyword evidence="3 9" id="KW-0548">Nucleotidyltransferase</keyword>
<comment type="catalytic activity">
    <reaction evidence="8 9">
        <text>(R)-4'-phosphopantetheine + ATP + H(+) = 3'-dephospho-CoA + diphosphate</text>
        <dbReference type="Rhea" id="RHEA:19801"/>
        <dbReference type="ChEBI" id="CHEBI:15378"/>
        <dbReference type="ChEBI" id="CHEBI:30616"/>
        <dbReference type="ChEBI" id="CHEBI:33019"/>
        <dbReference type="ChEBI" id="CHEBI:57328"/>
        <dbReference type="ChEBI" id="CHEBI:61723"/>
        <dbReference type="EC" id="2.7.7.3"/>
    </reaction>
</comment>
<feature type="binding site" evidence="9">
    <location>
        <begin position="90"/>
        <end position="92"/>
    </location>
    <ligand>
        <name>ATP</name>
        <dbReference type="ChEBI" id="CHEBI:30616"/>
    </ligand>
</feature>
<gene>
    <name evidence="9 11" type="primary">coaD</name>
    <name evidence="11" type="ORF">M9B40_00490</name>
</gene>
<dbReference type="InterPro" id="IPR014729">
    <property type="entry name" value="Rossmann-like_a/b/a_fold"/>
</dbReference>
<keyword evidence="6 9" id="KW-0460">Magnesium</keyword>
<evidence type="ECO:0000256" key="6">
    <source>
        <dbReference type="ARBA" id="ARBA00022842"/>
    </source>
</evidence>
<dbReference type="PANTHER" id="PTHR21342">
    <property type="entry name" value="PHOSPHOPANTETHEINE ADENYLYLTRANSFERASE"/>
    <property type="match status" value="1"/>
</dbReference>
<accession>A0A9Q8U2U7</accession>